<dbReference type="OrthoDB" id="2020141at2"/>
<dbReference type="InterPro" id="IPR003593">
    <property type="entry name" value="AAA+_ATPase"/>
</dbReference>
<evidence type="ECO:0000313" key="2">
    <source>
        <dbReference type="EMBL" id="KQB84476.1"/>
    </source>
</evidence>
<dbReference type="PANTHER" id="PTHR34301">
    <property type="entry name" value="DNA-BINDING PROTEIN-RELATED"/>
    <property type="match status" value="1"/>
</dbReference>
<organism evidence="2 3">
    <name type="scientific">Corynebacterium oculi</name>
    <dbReference type="NCBI Taxonomy" id="1544416"/>
    <lineage>
        <taxon>Bacteria</taxon>
        <taxon>Bacillati</taxon>
        <taxon>Actinomycetota</taxon>
        <taxon>Actinomycetes</taxon>
        <taxon>Mycobacteriales</taxon>
        <taxon>Corynebacteriaceae</taxon>
        <taxon>Corynebacterium</taxon>
    </lineage>
</organism>
<evidence type="ECO:0000313" key="3">
    <source>
        <dbReference type="Proteomes" id="UP000050517"/>
    </source>
</evidence>
<dbReference type="Pfam" id="PF13191">
    <property type="entry name" value="AAA_16"/>
    <property type="match status" value="1"/>
</dbReference>
<sequence>MTPARNPFTPTAGATPPLLVGRDEEAADFRESLIDGPGAPGLLTLITGPRGTGKTVMLNALEDVARSEGWLHLSETATPGLLDRLYFGVEELHSTTQGSAAPRISGINTPIGGINLDYPARIETDLRQSTTQLLADLQQRGVGLVISVDEVHGADKEELRQLGALSQHLVREQRPFALILAGLPGAISDLLNDSVLTFLRRAERIELDNVSLIDVHAALAEPFEASGKTITPEALELCVTATEGYPFMIQLVGHNTWRESSDATIETADARQGIERARRRLGNLVHATSLRDLSAVDKTFLLHMAQDSGSSRVSDITARMGVEKNYTSVYRQRLIEAGVIRAAGTGRIEFTLPGLREYLREHAATLVGGT</sequence>
<dbReference type="SMART" id="SM00382">
    <property type="entry name" value="AAA"/>
    <property type="match status" value="1"/>
</dbReference>
<dbReference type="AlphaFoldDB" id="A0A0Q0Z4T9"/>
<proteinExistence type="predicted"/>
<dbReference type="PANTHER" id="PTHR34301:SF8">
    <property type="entry name" value="ATPASE DOMAIN-CONTAINING PROTEIN"/>
    <property type="match status" value="1"/>
</dbReference>
<dbReference type="EMBL" id="LKST01000002">
    <property type="protein sequence ID" value="KQB84476.1"/>
    <property type="molecule type" value="Genomic_DNA"/>
</dbReference>
<gene>
    <name evidence="2" type="ORF">Cocul_01278</name>
</gene>
<dbReference type="InterPro" id="IPR027417">
    <property type="entry name" value="P-loop_NTPase"/>
</dbReference>
<protein>
    <recommendedName>
        <fullName evidence="1">AAA+ ATPase domain-containing protein</fullName>
    </recommendedName>
</protein>
<dbReference type="InterPro" id="IPR041664">
    <property type="entry name" value="AAA_16"/>
</dbReference>
<dbReference type="SUPFAM" id="SSF52540">
    <property type="entry name" value="P-loop containing nucleoside triphosphate hydrolases"/>
    <property type="match status" value="1"/>
</dbReference>
<feature type="domain" description="AAA+ ATPase" evidence="1">
    <location>
        <begin position="40"/>
        <end position="211"/>
    </location>
</feature>
<name>A0A0Q0Z4T9_9CORY</name>
<accession>A0A0Q0Z4T9</accession>
<dbReference type="RefSeq" id="WP_055122397.1">
    <property type="nucleotide sequence ID" value="NZ_LKST01000002.1"/>
</dbReference>
<evidence type="ECO:0000259" key="1">
    <source>
        <dbReference type="SMART" id="SM00382"/>
    </source>
</evidence>
<comment type="caution">
    <text evidence="2">The sequence shown here is derived from an EMBL/GenBank/DDBJ whole genome shotgun (WGS) entry which is preliminary data.</text>
</comment>
<dbReference type="PATRIC" id="fig|1544416.3.peg.1283"/>
<dbReference type="Proteomes" id="UP000050517">
    <property type="component" value="Unassembled WGS sequence"/>
</dbReference>
<keyword evidence="3" id="KW-1185">Reference proteome</keyword>
<dbReference type="Gene3D" id="3.40.50.300">
    <property type="entry name" value="P-loop containing nucleotide triphosphate hydrolases"/>
    <property type="match status" value="1"/>
</dbReference>
<reference evidence="2 3" key="1">
    <citation type="submission" date="2015-10" db="EMBL/GenBank/DDBJ databases">
        <title>Corynebacteirum lowii and Corynebacterium oculi species nova, derived from human clinical disease and and emended description of Corynebacterium mastiditis.</title>
        <authorList>
            <person name="Bernard K."/>
            <person name="Pacheco A.L."/>
            <person name="Mcdougall C."/>
            <person name="Burtx T."/>
            <person name="Weibe D."/>
            <person name="Tyler S."/>
            <person name="Olson A.B."/>
            <person name="Cnockaert M."/>
            <person name="Eguchi H."/>
            <person name="Kuwahara T."/>
            <person name="Nakayama-Imaohji H."/>
            <person name="Boudewijins M."/>
            <person name="Van Hoecke F."/>
            <person name="Bernier A.-M."/>
            <person name="Vandamme P."/>
        </authorList>
    </citation>
    <scope>NUCLEOTIDE SEQUENCE [LARGE SCALE GENOMIC DNA]</scope>
    <source>
        <strain evidence="2 3">NML 130210</strain>
    </source>
</reference>